<dbReference type="InterPro" id="IPR039425">
    <property type="entry name" value="RNA_pol_sigma-70-like"/>
</dbReference>
<dbReference type="GO" id="GO:0006352">
    <property type="term" value="P:DNA-templated transcription initiation"/>
    <property type="evidence" value="ECO:0007669"/>
    <property type="project" value="InterPro"/>
</dbReference>
<dbReference type="OrthoDB" id="254728at2"/>
<dbReference type="GO" id="GO:0016987">
    <property type="term" value="F:sigma factor activity"/>
    <property type="evidence" value="ECO:0007669"/>
    <property type="project" value="UniProtKB-KW"/>
</dbReference>
<dbReference type="Gene3D" id="1.10.1740.10">
    <property type="match status" value="1"/>
</dbReference>
<dbReference type="Pfam" id="PF04542">
    <property type="entry name" value="Sigma70_r2"/>
    <property type="match status" value="1"/>
</dbReference>
<keyword evidence="7" id="KW-1185">Reference proteome</keyword>
<evidence type="ECO:0000256" key="2">
    <source>
        <dbReference type="ARBA" id="ARBA00023082"/>
    </source>
</evidence>
<dbReference type="PANTHER" id="PTHR43133:SF8">
    <property type="entry name" value="RNA POLYMERASE SIGMA FACTOR HI_1459-RELATED"/>
    <property type="match status" value="1"/>
</dbReference>
<feature type="domain" description="RNA polymerase sigma-70 region 2" evidence="5">
    <location>
        <begin position="54"/>
        <end position="123"/>
    </location>
</feature>
<dbReference type="KEGG" id="ahel:Q31a_06040"/>
<dbReference type="InterPro" id="IPR013325">
    <property type="entry name" value="RNA_pol_sigma_r2"/>
</dbReference>
<dbReference type="Proteomes" id="UP000318017">
    <property type="component" value="Chromosome"/>
</dbReference>
<dbReference type="InterPro" id="IPR007627">
    <property type="entry name" value="RNA_pol_sigma70_r2"/>
</dbReference>
<accession>A0A518G1A2</accession>
<evidence type="ECO:0000256" key="4">
    <source>
        <dbReference type="ARBA" id="ARBA00023163"/>
    </source>
</evidence>
<dbReference type="EMBL" id="CP036298">
    <property type="protein sequence ID" value="QDV22320.1"/>
    <property type="molecule type" value="Genomic_DNA"/>
</dbReference>
<keyword evidence="1" id="KW-0805">Transcription regulation</keyword>
<evidence type="ECO:0000259" key="5">
    <source>
        <dbReference type="Pfam" id="PF04542"/>
    </source>
</evidence>
<evidence type="ECO:0000313" key="7">
    <source>
        <dbReference type="Proteomes" id="UP000318017"/>
    </source>
</evidence>
<dbReference type="SUPFAM" id="SSF88946">
    <property type="entry name" value="Sigma2 domain of RNA polymerase sigma factors"/>
    <property type="match status" value="1"/>
</dbReference>
<gene>
    <name evidence="6" type="ORF">Q31a_06040</name>
</gene>
<proteinExistence type="predicted"/>
<protein>
    <submittedName>
        <fullName evidence="6">RNA polymerase sigma factor</fullName>
    </submittedName>
</protein>
<name>A0A518G1A2_9BACT</name>
<keyword evidence="3" id="KW-0238">DNA-binding</keyword>
<reference evidence="6 7" key="1">
    <citation type="submission" date="2019-02" db="EMBL/GenBank/DDBJ databases">
        <title>Deep-cultivation of Planctomycetes and their phenomic and genomic characterization uncovers novel biology.</title>
        <authorList>
            <person name="Wiegand S."/>
            <person name="Jogler M."/>
            <person name="Boedeker C."/>
            <person name="Pinto D."/>
            <person name="Vollmers J."/>
            <person name="Rivas-Marin E."/>
            <person name="Kohn T."/>
            <person name="Peeters S.H."/>
            <person name="Heuer A."/>
            <person name="Rast P."/>
            <person name="Oberbeckmann S."/>
            <person name="Bunk B."/>
            <person name="Jeske O."/>
            <person name="Meyerdierks A."/>
            <person name="Storesund J.E."/>
            <person name="Kallscheuer N."/>
            <person name="Luecker S."/>
            <person name="Lage O.M."/>
            <person name="Pohl T."/>
            <person name="Merkel B.J."/>
            <person name="Hornburger P."/>
            <person name="Mueller R.-W."/>
            <person name="Bruemmer F."/>
            <person name="Labrenz M."/>
            <person name="Spormann A.M."/>
            <person name="Op den Camp H."/>
            <person name="Overmann J."/>
            <person name="Amann R."/>
            <person name="Jetten M.S.M."/>
            <person name="Mascher T."/>
            <person name="Medema M.H."/>
            <person name="Devos D.P."/>
            <person name="Kaster A.-K."/>
            <person name="Ovreas L."/>
            <person name="Rohde M."/>
            <person name="Galperin M.Y."/>
            <person name="Jogler C."/>
        </authorList>
    </citation>
    <scope>NUCLEOTIDE SEQUENCE [LARGE SCALE GENOMIC DNA]</scope>
    <source>
        <strain evidence="6 7">Q31a</strain>
    </source>
</reference>
<keyword evidence="4" id="KW-0804">Transcription</keyword>
<evidence type="ECO:0000256" key="3">
    <source>
        <dbReference type="ARBA" id="ARBA00023125"/>
    </source>
</evidence>
<evidence type="ECO:0000256" key="1">
    <source>
        <dbReference type="ARBA" id="ARBA00023015"/>
    </source>
</evidence>
<sequence>MYANIGARPISLSTRFRYAMTAPDRLSQIETLWSMVYHAHDGVDLERQSAQRELLTRYGTAIQRYLRGAFRDRNAADDAYQEFAVKFLRGDFRNAHEQKGRFRGFLKTVLERLVADHYRKLTRKPAVQLDLEAFEPAAATSVEGPDCEFQTVWRDEMLSRSWRLLAEEEDVSGKPWMTVLRMRVENPQLRSAELAEKLGNVLGEVVTSTRLRVILHRARERFAKHLIQSIADTLSSDSLDEIETELADLELLQYCHAAIDRMRTPAS</sequence>
<dbReference type="GO" id="GO:0003677">
    <property type="term" value="F:DNA binding"/>
    <property type="evidence" value="ECO:0007669"/>
    <property type="project" value="UniProtKB-KW"/>
</dbReference>
<dbReference type="PANTHER" id="PTHR43133">
    <property type="entry name" value="RNA POLYMERASE ECF-TYPE SIGMA FACTO"/>
    <property type="match status" value="1"/>
</dbReference>
<keyword evidence="2" id="KW-0731">Sigma factor</keyword>
<organism evidence="6 7">
    <name type="scientific">Aureliella helgolandensis</name>
    <dbReference type="NCBI Taxonomy" id="2527968"/>
    <lineage>
        <taxon>Bacteria</taxon>
        <taxon>Pseudomonadati</taxon>
        <taxon>Planctomycetota</taxon>
        <taxon>Planctomycetia</taxon>
        <taxon>Pirellulales</taxon>
        <taxon>Pirellulaceae</taxon>
        <taxon>Aureliella</taxon>
    </lineage>
</organism>
<evidence type="ECO:0000313" key="6">
    <source>
        <dbReference type="EMBL" id="QDV22320.1"/>
    </source>
</evidence>
<dbReference type="AlphaFoldDB" id="A0A518G1A2"/>